<dbReference type="PANTHER" id="PTHR30336">
    <property type="entry name" value="INNER MEMBRANE PROTEIN, PROBABLE PERMEASE"/>
    <property type="match status" value="1"/>
</dbReference>
<dbReference type="GO" id="GO:0000270">
    <property type="term" value="P:peptidoglycan metabolic process"/>
    <property type="evidence" value="ECO:0007669"/>
    <property type="project" value="TreeGrafter"/>
</dbReference>
<proteinExistence type="predicted"/>
<dbReference type="PANTHER" id="PTHR30336:SF4">
    <property type="entry name" value="ENVELOPE BIOGENESIS FACTOR ELYC"/>
    <property type="match status" value="1"/>
</dbReference>
<evidence type="ECO:0000313" key="3">
    <source>
        <dbReference type="Proteomes" id="UP000579281"/>
    </source>
</evidence>
<keyword evidence="3" id="KW-1185">Reference proteome</keyword>
<dbReference type="InterPro" id="IPR003848">
    <property type="entry name" value="DUF218"/>
</dbReference>
<reference evidence="2 3" key="1">
    <citation type="submission" date="2020-08" db="EMBL/GenBank/DDBJ databases">
        <title>Genomic Encyclopedia of Type Strains, Phase IV (KMG-IV): sequencing the most valuable type-strain genomes for metagenomic binning, comparative biology and taxonomic classification.</title>
        <authorList>
            <person name="Goeker M."/>
        </authorList>
    </citation>
    <scope>NUCLEOTIDE SEQUENCE [LARGE SCALE GENOMIC DNA]</scope>
    <source>
        <strain evidence="2 3">DSM 103526</strain>
    </source>
</reference>
<accession>A0A841L5P6</accession>
<organism evidence="2 3">
    <name type="scientific">Anaerosolibacter carboniphilus</name>
    <dbReference type="NCBI Taxonomy" id="1417629"/>
    <lineage>
        <taxon>Bacteria</taxon>
        <taxon>Bacillati</taxon>
        <taxon>Bacillota</taxon>
        <taxon>Clostridia</taxon>
        <taxon>Peptostreptococcales</taxon>
        <taxon>Thermotaleaceae</taxon>
        <taxon>Anaerosolibacter</taxon>
    </lineage>
</organism>
<dbReference type="GO" id="GO:0005886">
    <property type="term" value="C:plasma membrane"/>
    <property type="evidence" value="ECO:0007669"/>
    <property type="project" value="TreeGrafter"/>
</dbReference>
<dbReference type="AlphaFoldDB" id="A0A841L5P6"/>
<dbReference type="RefSeq" id="WP_184312232.1">
    <property type="nucleotide sequence ID" value="NZ_JACHEN010000027.1"/>
</dbReference>
<dbReference type="InterPro" id="IPR051599">
    <property type="entry name" value="Cell_Envelope_Assoc"/>
</dbReference>
<dbReference type="Proteomes" id="UP000579281">
    <property type="component" value="Unassembled WGS sequence"/>
</dbReference>
<evidence type="ECO:0000259" key="1">
    <source>
        <dbReference type="Pfam" id="PF02698"/>
    </source>
</evidence>
<evidence type="ECO:0000313" key="2">
    <source>
        <dbReference type="EMBL" id="MBB6217739.1"/>
    </source>
</evidence>
<name>A0A841L5P6_9FIRM</name>
<dbReference type="GO" id="GO:0043164">
    <property type="term" value="P:Gram-negative-bacterium-type cell wall biogenesis"/>
    <property type="evidence" value="ECO:0007669"/>
    <property type="project" value="TreeGrafter"/>
</dbReference>
<protein>
    <submittedName>
        <fullName evidence="2">Uncharacterized SAM-binding protein YcdF (DUF218 family)</fullName>
    </submittedName>
</protein>
<dbReference type="InterPro" id="IPR014729">
    <property type="entry name" value="Rossmann-like_a/b/a_fold"/>
</dbReference>
<dbReference type="Gene3D" id="3.40.50.620">
    <property type="entry name" value="HUPs"/>
    <property type="match status" value="1"/>
</dbReference>
<dbReference type="CDD" id="cd06259">
    <property type="entry name" value="YdcF-like"/>
    <property type="match status" value="1"/>
</dbReference>
<comment type="caution">
    <text evidence="2">The sequence shown here is derived from an EMBL/GenBank/DDBJ whole genome shotgun (WGS) entry which is preliminary data.</text>
</comment>
<dbReference type="Pfam" id="PF02698">
    <property type="entry name" value="DUF218"/>
    <property type="match status" value="1"/>
</dbReference>
<sequence length="193" mass="21965">MGKGFRVSIILITAFFISVFAIIEANILYTAANEKPRPSDVIIVLGAHLWGDQPSPLLRYRLDQAVALYRQGYGKYIIVSGAQGDDELATEAYAMAAYLMRHNISKDIIYLEENSYSTYENMKYSKEIMDREGFQSAVIVTNTFHVYRALEIGKHFSIPVSGSPAKMHPSMLTKLKYYVREFFAVIKFLIIKK</sequence>
<gene>
    <name evidence="2" type="ORF">HNQ80_003862</name>
</gene>
<feature type="domain" description="DUF218" evidence="1">
    <location>
        <begin position="40"/>
        <end position="183"/>
    </location>
</feature>
<dbReference type="EMBL" id="JACHEN010000027">
    <property type="protein sequence ID" value="MBB6217739.1"/>
    <property type="molecule type" value="Genomic_DNA"/>
</dbReference>